<evidence type="ECO:0000313" key="2">
    <source>
        <dbReference type="Proteomes" id="UP000224072"/>
    </source>
</evidence>
<sequence length="32" mass="3534">MTKTGKIGTTRTGQMMAGPFRFYRGGIRGRIS</sequence>
<dbReference type="Proteomes" id="UP000224072">
    <property type="component" value="Segment"/>
</dbReference>
<proteinExistence type="predicted"/>
<gene>
    <name evidence="1" type="ORF">SEA_PEEBS_246</name>
</gene>
<keyword evidence="2" id="KW-1185">Reference proteome</keyword>
<reference evidence="1 2" key="1">
    <citation type="submission" date="2017-06" db="EMBL/GenBank/DDBJ databases">
        <authorList>
            <person name="Gicewicz E.A."/>
            <person name="Hiryak K.M."/>
            <person name="Horoschock A.N."/>
            <person name="Kneeream E.R."/>
            <person name="Luchetta J."/>
            <person name="Mikolon A.R."/>
            <person name="Smith S.N."/>
            <person name="Svintozelskiy S."/>
            <person name="Yucha M.L."/>
            <person name="Manna D.P."/>
            <person name="Pidcock K.A."/>
            <person name="Laing C.E."/>
            <person name="Aguayo I.A."/>
            <person name="Delwel I.O."/>
            <person name="Garcia C."/>
            <person name="Martinez A."/>
            <person name="Hughes L.E."/>
            <person name="Garlena R.A."/>
            <person name="Russell D.A."/>
            <person name="Pope W.H."/>
            <person name="Jacobs-Sera D."/>
            <person name="Hendrix R.W."/>
            <person name="Hatfull G.F."/>
        </authorList>
    </citation>
    <scope>NUCLEOTIDE SEQUENCE [LARGE SCALE GENOMIC DNA]</scope>
</reference>
<dbReference type="EMBL" id="MF347638">
    <property type="protein sequence ID" value="ASR77905.1"/>
    <property type="molecule type" value="Genomic_DNA"/>
</dbReference>
<accession>A0A222Z2T9</accession>
<evidence type="ECO:0000313" key="1">
    <source>
        <dbReference type="EMBL" id="ASR77905.1"/>
    </source>
</evidence>
<protein>
    <submittedName>
        <fullName evidence="1">Uncharacterized protein</fullName>
    </submittedName>
</protein>
<organism evidence="1 2">
    <name type="scientific">Streptomyces phage Peebs</name>
    <dbReference type="NCBI Taxonomy" id="2023994"/>
    <lineage>
        <taxon>Viruses</taxon>
        <taxon>Duplodnaviria</taxon>
        <taxon>Heunggongvirae</taxon>
        <taxon>Uroviricota</taxon>
        <taxon>Caudoviricetes</taxon>
        <taxon>Stanwilliamsviridae</taxon>
        <taxon>Boydwoodruffvirinae</taxon>
        <taxon>Samistivirus</taxon>
        <taxon>Samistivirus peebs</taxon>
    </lineage>
</organism>
<name>A0A222Z2T9_9CAUD</name>